<proteinExistence type="predicted"/>
<feature type="transmembrane region" description="Helical" evidence="1">
    <location>
        <begin position="40"/>
        <end position="60"/>
    </location>
</feature>
<gene>
    <name evidence="3" type="ORF">RDB_LOCUS103304</name>
</gene>
<dbReference type="AlphaFoldDB" id="A0A8H3H8D9"/>
<reference evidence="3" key="1">
    <citation type="submission" date="2021-01" db="EMBL/GenBank/DDBJ databases">
        <authorList>
            <person name="Kaushik A."/>
        </authorList>
    </citation>
    <scope>NUCLEOTIDE SEQUENCE</scope>
    <source>
        <strain evidence="3">AG6-10EEA</strain>
    </source>
</reference>
<dbReference type="Proteomes" id="UP000663853">
    <property type="component" value="Unassembled WGS sequence"/>
</dbReference>
<dbReference type="PANTHER" id="PTHR40465">
    <property type="entry name" value="CHROMOSOME 1, WHOLE GENOME SHOTGUN SEQUENCE"/>
    <property type="match status" value="1"/>
</dbReference>
<evidence type="ECO:0000313" key="3">
    <source>
        <dbReference type="EMBL" id="CAE6492750.1"/>
    </source>
</evidence>
<comment type="caution">
    <text evidence="3">The sequence shown here is derived from an EMBL/GenBank/DDBJ whole genome shotgun (WGS) entry which is preliminary data.</text>
</comment>
<protein>
    <recommendedName>
        <fullName evidence="2">DUF6534 domain-containing protein</fullName>
    </recommendedName>
</protein>
<keyword evidence="1" id="KW-0472">Membrane</keyword>
<feature type="domain" description="DUF6534" evidence="2">
    <location>
        <begin position="86"/>
        <end position="132"/>
    </location>
</feature>
<keyword evidence="1" id="KW-1133">Transmembrane helix</keyword>
<evidence type="ECO:0000256" key="1">
    <source>
        <dbReference type="SAM" id="Phobius"/>
    </source>
</evidence>
<name>A0A8H3H8D9_9AGAM</name>
<accession>A0A8H3H8D9</accession>
<keyword evidence="1" id="KW-0812">Transmembrane</keyword>
<evidence type="ECO:0000313" key="4">
    <source>
        <dbReference type="Proteomes" id="UP000663853"/>
    </source>
</evidence>
<dbReference type="Pfam" id="PF20152">
    <property type="entry name" value="DUF6534"/>
    <property type="match status" value="1"/>
</dbReference>
<organism evidence="3 4">
    <name type="scientific">Rhizoctonia solani</name>
    <dbReference type="NCBI Taxonomy" id="456999"/>
    <lineage>
        <taxon>Eukaryota</taxon>
        <taxon>Fungi</taxon>
        <taxon>Dikarya</taxon>
        <taxon>Basidiomycota</taxon>
        <taxon>Agaricomycotina</taxon>
        <taxon>Agaricomycetes</taxon>
        <taxon>Cantharellales</taxon>
        <taxon>Ceratobasidiaceae</taxon>
        <taxon>Rhizoctonia</taxon>
    </lineage>
</organism>
<dbReference type="InterPro" id="IPR045339">
    <property type="entry name" value="DUF6534"/>
</dbReference>
<evidence type="ECO:0000259" key="2">
    <source>
        <dbReference type="Pfam" id="PF20152"/>
    </source>
</evidence>
<feature type="transmembrane region" description="Helical" evidence="1">
    <location>
        <begin position="80"/>
        <end position="98"/>
    </location>
</feature>
<dbReference type="PANTHER" id="PTHR40465:SF1">
    <property type="entry name" value="DUF6534 DOMAIN-CONTAINING PROTEIN"/>
    <property type="match status" value="1"/>
</dbReference>
<sequence length="137" mass="15731">MIFGITPIITFMVQGYFAKRAWYFARRVGPNLISPRVTQIVGLFIGILSIAQLTFGMAYFSSTWRFRKFVDGKESRWMAIAWLGSAAVCDTLIAYMLFRALVAQRTGFERTDAIINKILLYTVNTGSFTRYMRFLPI</sequence>
<dbReference type="EMBL" id="CAJMXA010003258">
    <property type="protein sequence ID" value="CAE6492750.1"/>
    <property type="molecule type" value="Genomic_DNA"/>
</dbReference>